<dbReference type="Proteomes" id="UP001596353">
    <property type="component" value="Unassembled WGS sequence"/>
</dbReference>
<evidence type="ECO:0000313" key="2">
    <source>
        <dbReference type="Proteomes" id="UP001596353"/>
    </source>
</evidence>
<accession>A0ABW2AZK0</accession>
<organism evidence="1 2">
    <name type="scientific">Sulfitobacter porphyrae</name>
    <dbReference type="NCBI Taxonomy" id="1246864"/>
    <lineage>
        <taxon>Bacteria</taxon>
        <taxon>Pseudomonadati</taxon>
        <taxon>Pseudomonadota</taxon>
        <taxon>Alphaproteobacteria</taxon>
        <taxon>Rhodobacterales</taxon>
        <taxon>Roseobacteraceae</taxon>
        <taxon>Sulfitobacter</taxon>
    </lineage>
</organism>
<dbReference type="EMBL" id="JBHSWG010000001">
    <property type="protein sequence ID" value="MFC6758688.1"/>
    <property type="molecule type" value="Genomic_DNA"/>
</dbReference>
<sequence length="136" mass="14384">MRSLFAVCAAVFLIACNTPSPEFRGVAPTRVTVQGSTFDVRVRGGRAEAIRVNAQYAPRFGPIQSRAGAAIAMVSGCKVVEVTGDQAQAFARLDCGNGPPPKSRRSMPWEIECLPVPGSEIEIAGEVSLDLDCAAF</sequence>
<protein>
    <recommendedName>
        <fullName evidence="3">Lipoprotein</fullName>
    </recommendedName>
</protein>
<reference evidence="2" key="1">
    <citation type="journal article" date="2019" name="Int. J. Syst. Evol. Microbiol.">
        <title>The Global Catalogue of Microorganisms (GCM) 10K type strain sequencing project: providing services to taxonomists for standard genome sequencing and annotation.</title>
        <authorList>
            <consortium name="The Broad Institute Genomics Platform"/>
            <consortium name="The Broad Institute Genome Sequencing Center for Infectious Disease"/>
            <person name="Wu L."/>
            <person name="Ma J."/>
        </authorList>
    </citation>
    <scope>NUCLEOTIDE SEQUENCE [LARGE SCALE GENOMIC DNA]</scope>
    <source>
        <strain evidence="2">CCUG 66188</strain>
    </source>
</reference>
<keyword evidence="2" id="KW-1185">Reference proteome</keyword>
<proteinExistence type="predicted"/>
<dbReference type="PROSITE" id="PS51257">
    <property type="entry name" value="PROKAR_LIPOPROTEIN"/>
    <property type="match status" value="1"/>
</dbReference>
<name>A0ABW2AZK0_9RHOB</name>
<evidence type="ECO:0000313" key="1">
    <source>
        <dbReference type="EMBL" id="MFC6758688.1"/>
    </source>
</evidence>
<evidence type="ECO:0008006" key="3">
    <source>
        <dbReference type="Google" id="ProtNLM"/>
    </source>
</evidence>
<gene>
    <name evidence="1" type="ORF">ACFQFQ_02910</name>
</gene>
<comment type="caution">
    <text evidence="1">The sequence shown here is derived from an EMBL/GenBank/DDBJ whole genome shotgun (WGS) entry which is preliminary data.</text>
</comment>